<dbReference type="RefSeq" id="WP_003504064.1">
    <property type="nucleotide sequence ID" value="NZ_BAABZD010000004.1"/>
</dbReference>
<name>A0AAW5F3T6_CLOSY</name>
<keyword evidence="5 6" id="KW-0472">Membrane</keyword>
<gene>
    <name evidence="7" type="ORF">K5I21_09100</name>
    <name evidence="8" type="ORF">PM006_15090</name>
</gene>
<dbReference type="GeneID" id="57970870"/>
<dbReference type="PIRSF" id="PIRSF038958">
    <property type="entry name" value="PG_synth_SpoVB"/>
    <property type="match status" value="1"/>
</dbReference>
<dbReference type="AlphaFoldDB" id="A0AAW5F3T6"/>
<dbReference type="Pfam" id="PF01943">
    <property type="entry name" value="Polysacc_synt"/>
    <property type="match status" value="1"/>
</dbReference>
<sequence>MENRQSRRKTKGKRESNFVVQGSILAVAGIIVRLIGILYRVPMTNIIGDEGMGYYSTAFNVYNIMLILSSYSLPLAVSKMVSARMAKGQYRNAVRVLKAALVYATVVGGIACFITWNFADFFATTAFNTPFCVYALKTLAPTIWIMAYLGVLRGFFQGHGTMIPTAISQIFEQVINAVISVVAAGVLFKIGLDSNRVYNTTGYPQAFGAAGGTIGTGAGALAALLFMLLLFSIYWPVVKRRKRRDRSRRTDSYGDISVTFLFTVVPVIISSAVYNINAVVDNSIMAYGMEALGRGKEFLSLWGIYNNKYMLLVHVPLAMANSLSSSLIPSLSGAVARKEKGAVIAKTSLAIRFAMLIAIPSAVGLTVLSAPINNLLFKSGDNTEAIRMLITGSAAVIFLSMSTVTNAILQGINHMNVPVRNAFISLILHIGVLYLMLMVFKMGIYSMVFANIAFAVFMCILNAIAIRRYLNYRQEIVKTFLLPAVASAFMGAAAFGVYKGVTLIIKSNLLGTIFAVLAAIAVYGVLLIKLRCVDEEELYSMPGGTKVIRLSRKLHLM</sequence>
<accession>A0AAW5F3T6</accession>
<evidence type="ECO:0000313" key="7">
    <source>
        <dbReference type="EMBL" id="MCK0086019.1"/>
    </source>
</evidence>
<proteinExistence type="predicted"/>
<evidence type="ECO:0000256" key="4">
    <source>
        <dbReference type="ARBA" id="ARBA00022989"/>
    </source>
</evidence>
<dbReference type="Proteomes" id="UP001203136">
    <property type="component" value="Unassembled WGS sequence"/>
</dbReference>
<dbReference type="Proteomes" id="UP001300871">
    <property type="component" value="Unassembled WGS sequence"/>
</dbReference>
<feature type="transmembrane region" description="Helical" evidence="6">
    <location>
        <begin position="388"/>
        <end position="409"/>
    </location>
</feature>
<keyword evidence="2" id="KW-1003">Cell membrane</keyword>
<dbReference type="InterPro" id="IPR024923">
    <property type="entry name" value="PG_synth_SpoVB"/>
</dbReference>
<comment type="caution">
    <text evidence="7">The sequence shown here is derived from an EMBL/GenBank/DDBJ whole genome shotgun (WGS) entry which is preliminary data.</text>
</comment>
<feature type="transmembrane region" description="Helical" evidence="6">
    <location>
        <begin position="509"/>
        <end position="528"/>
    </location>
</feature>
<reference evidence="8" key="2">
    <citation type="submission" date="2023-01" db="EMBL/GenBank/DDBJ databases">
        <title>Human gut microbiome strain richness.</title>
        <authorList>
            <person name="Chen-Liaw A."/>
        </authorList>
    </citation>
    <scope>NUCLEOTIDE SEQUENCE</scope>
    <source>
        <strain evidence="8">B1_m1001713B170214d0_201011</strain>
    </source>
</reference>
<evidence type="ECO:0000313" key="9">
    <source>
        <dbReference type="Proteomes" id="UP001203136"/>
    </source>
</evidence>
<dbReference type="PANTHER" id="PTHR30250:SF21">
    <property type="entry name" value="LIPID II FLIPPASE MURJ"/>
    <property type="match status" value="1"/>
</dbReference>
<dbReference type="PANTHER" id="PTHR30250">
    <property type="entry name" value="PST FAMILY PREDICTED COLANIC ACID TRANSPORTER"/>
    <property type="match status" value="1"/>
</dbReference>
<feature type="transmembrane region" description="Helical" evidence="6">
    <location>
        <begin position="173"/>
        <end position="192"/>
    </location>
</feature>
<feature type="transmembrane region" description="Helical" evidence="6">
    <location>
        <begin position="212"/>
        <end position="235"/>
    </location>
</feature>
<evidence type="ECO:0000256" key="2">
    <source>
        <dbReference type="ARBA" id="ARBA00022475"/>
    </source>
</evidence>
<feature type="transmembrane region" description="Helical" evidence="6">
    <location>
        <begin position="59"/>
        <end position="78"/>
    </location>
</feature>
<feature type="transmembrane region" description="Helical" evidence="6">
    <location>
        <begin position="256"/>
        <end position="276"/>
    </location>
</feature>
<evidence type="ECO:0000256" key="5">
    <source>
        <dbReference type="ARBA" id="ARBA00023136"/>
    </source>
</evidence>
<evidence type="ECO:0000256" key="3">
    <source>
        <dbReference type="ARBA" id="ARBA00022692"/>
    </source>
</evidence>
<feature type="transmembrane region" description="Helical" evidence="6">
    <location>
        <begin position="131"/>
        <end position="152"/>
    </location>
</feature>
<feature type="transmembrane region" description="Helical" evidence="6">
    <location>
        <begin position="309"/>
        <end position="328"/>
    </location>
</feature>
<dbReference type="EMBL" id="JAQLGM010000041">
    <property type="protein sequence ID" value="MDB2001528.1"/>
    <property type="molecule type" value="Genomic_DNA"/>
</dbReference>
<organism evidence="7 9">
    <name type="scientific">Clostridium symbiosum</name>
    <name type="common">Bacteroides symbiosus</name>
    <dbReference type="NCBI Taxonomy" id="1512"/>
    <lineage>
        <taxon>Bacteria</taxon>
        <taxon>Bacillati</taxon>
        <taxon>Bacillota</taxon>
        <taxon>Clostridia</taxon>
        <taxon>Lachnospirales</taxon>
        <taxon>Lachnospiraceae</taxon>
        <taxon>Otoolea</taxon>
    </lineage>
</organism>
<feature type="transmembrane region" description="Helical" evidence="6">
    <location>
        <begin position="349"/>
        <end position="368"/>
    </location>
</feature>
<comment type="subcellular location">
    <subcellularLocation>
        <location evidence="1">Cell membrane</location>
        <topology evidence="1">Multi-pass membrane protein</topology>
    </subcellularLocation>
</comment>
<evidence type="ECO:0000256" key="1">
    <source>
        <dbReference type="ARBA" id="ARBA00004651"/>
    </source>
</evidence>
<reference evidence="7" key="1">
    <citation type="journal article" date="2022" name="Cell Host Microbe">
        <title>Colonization of the live biotherapeutic product VE303 and modulation of the microbiota and metabolites in healthy volunteers.</title>
        <authorList>
            <person name="Dsouza M."/>
            <person name="Menon R."/>
            <person name="Crossette E."/>
            <person name="Bhattarai S.K."/>
            <person name="Schneider J."/>
            <person name="Kim Y.G."/>
            <person name="Reddy S."/>
            <person name="Caballero S."/>
            <person name="Felix C."/>
            <person name="Cornacchione L."/>
            <person name="Hendrickson J."/>
            <person name="Watson A.R."/>
            <person name="Minot S.S."/>
            <person name="Greenfield N."/>
            <person name="Schopf L."/>
            <person name="Szabady R."/>
            <person name="Patarroyo J."/>
            <person name="Smith W."/>
            <person name="Harrison P."/>
            <person name="Kuijper E.J."/>
            <person name="Kelly C.P."/>
            <person name="Olle B."/>
            <person name="Bobilev D."/>
            <person name="Silber J.L."/>
            <person name="Bucci V."/>
            <person name="Roberts B."/>
            <person name="Faith J."/>
            <person name="Norman J.M."/>
        </authorList>
    </citation>
    <scope>NUCLEOTIDE SEQUENCE</scope>
    <source>
        <strain evidence="7">VE303-04</strain>
    </source>
</reference>
<feature type="transmembrane region" description="Helical" evidence="6">
    <location>
        <begin position="476"/>
        <end position="497"/>
    </location>
</feature>
<dbReference type="InterPro" id="IPR002797">
    <property type="entry name" value="Polysacc_synth"/>
</dbReference>
<feature type="transmembrane region" description="Helical" evidence="6">
    <location>
        <begin position="444"/>
        <end position="464"/>
    </location>
</feature>
<feature type="transmembrane region" description="Helical" evidence="6">
    <location>
        <begin position="20"/>
        <end position="39"/>
    </location>
</feature>
<dbReference type="CDD" id="cd13124">
    <property type="entry name" value="MATE_SpoVB_like"/>
    <property type="match status" value="1"/>
</dbReference>
<dbReference type="InterPro" id="IPR050833">
    <property type="entry name" value="Poly_Biosynth_Transport"/>
</dbReference>
<keyword evidence="4 6" id="KW-1133">Transmembrane helix</keyword>
<feature type="transmembrane region" description="Helical" evidence="6">
    <location>
        <begin position="421"/>
        <end position="438"/>
    </location>
</feature>
<protein>
    <submittedName>
        <fullName evidence="7">Polysaccharide biosynthesis protein</fullName>
    </submittedName>
</protein>
<dbReference type="GO" id="GO:0005886">
    <property type="term" value="C:plasma membrane"/>
    <property type="evidence" value="ECO:0007669"/>
    <property type="project" value="UniProtKB-SubCell"/>
</dbReference>
<evidence type="ECO:0000256" key="6">
    <source>
        <dbReference type="SAM" id="Phobius"/>
    </source>
</evidence>
<keyword evidence="3 6" id="KW-0812">Transmembrane</keyword>
<evidence type="ECO:0000313" key="8">
    <source>
        <dbReference type="EMBL" id="MDB2001528.1"/>
    </source>
</evidence>
<dbReference type="EMBL" id="JAINVB010000001">
    <property type="protein sequence ID" value="MCK0086019.1"/>
    <property type="molecule type" value="Genomic_DNA"/>
</dbReference>
<feature type="transmembrane region" description="Helical" evidence="6">
    <location>
        <begin position="99"/>
        <end position="119"/>
    </location>
</feature>